<evidence type="ECO:0000256" key="1">
    <source>
        <dbReference type="SAM" id="Phobius"/>
    </source>
</evidence>
<reference evidence="2" key="1">
    <citation type="journal article" date="2014" name="Front. Microbiol.">
        <title>High frequency of phylogenetically diverse reductive dehalogenase-homologous genes in deep subseafloor sedimentary metagenomes.</title>
        <authorList>
            <person name="Kawai M."/>
            <person name="Futagami T."/>
            <person name="Toyoda A."/>
            <person name="Takaki Y."/>
            <person name="Nishi S."/>
            <person name="Hori S."/>
            <person name="Arai W."/>
            <person name="Tsubouchi T."/>
            <person name="Morono Y."/>
            <person name="Uchiyama I."/>
            <person name="Ito T."/>
            <person name="Fujiyama A."/>
            <person name="Inagaki F."/>
            <person name="Takami H."/>
        </authorList>
    </citation>
    <scope>NUCLEOTIDE SEQUENCE</scope>
    <source>
        <strain evidence="2">Expedition CK06-06</strain>
    </source>
</reference>
<gene>
    <name evidence="2" type="ORF">S03H2_30984</name>
</gene>
<comment type="caution">
    <text evidence="2">The sequence shown here is derived from an EMBL/GenBank/DDBJ whole genome shotgun (WGS) entry which is preliminary data.</text>
</comment>
<evidence type="ECO:0000313" key="2">
    <source>
        <dbReference type="EMBL" id="GAH60120.1"/>
    </source>
</evidence>
<name>X1HSU2_9ZZZZ</name>
<keyword evidence="1" id="KW-0812">Transmembrane</keyword>
<dbReference type="AlphaFoldDB" id="X1HSU2"/>
<keyword evidence="1" id="KW-0472">Membrane</keyword>
<proteinExistence type="predicted"/>
<dbReference type="EMBL" id="BARU01018767">
    <property type="protein sequence ID" value="GAH60120.1"/>
    <property type="molecule type" value="Genomic_DNA"/>
</dbReference>
<keyword evidence="1" id="KW-1133">Transmembrane helix</keyword>
<organism evidence="2">
    <name type="scientific">marine sediment metagenome</name>
    <dbReference type="NCBI Taxonomy" id="412755"/>
    <lineage>
        <taxon>unclassified sequences</taxon>
        <taxon>metagenomes</taxon>
        <taxon>ecological metagenomes</taxon>
    </lineage>
</organism>
<sequence length="70" mass="7688">MKEILGYICLGGAVIAFATMYLVPAIKHRKNPGKGNPARAKGEERLIRIEERTSLMIPLQLILIGSVLLT</sequence>
<feature type="transmembrane region" description="Helical" evidence="1">
    <location>
        <begin position="6"/>
        <end position="26"/>
    </location>
</feature>
<accession>X1HSU2</accession>
<protein>
    <submittedName>
        <fullName evidence="2">Uncharacterized protein</fullName>
    </submittedName>
</protein>